<dbReference type="InterPro" id="IPR050204">
    <property type="entry name" value="AraC_XylS_family_regulators"/>
</dbReference>
<evidence type="ECO:0000259" key="4">
    <source>
        <dbReference type="PROSITE" id="PS01124"/>
    </source>
</evidence>
<dbReference type="PANTHER" id="PTHR46796:SF15">
    <property type="entry name" value="BLL1074 PROTEIN"/>
    <property type="match status" value="1"/>
</dbReference>
<organism evidence="5 6">
    <name type="scientific">Dactylosporangium matsuzakiense</name>
    <dbReference type="NCBI Taxonomy" id="53360"/>
    <lineage>
        <taxon>Bacteria</taxon>
        <taxon>Bacillati</taxon>
        <taxon>Actinomycetota</taxon>
        <taxon>Actinomycetes</taxon>
        <taxon>Micromonosporales</taxon>
        <taxon>Micromonosporaceae</taxon>
        <taxon>Dactylosporangium</taxon>
    </lineage>
</organism>
<dbReference type="Pfam" id="PF12833">
    <property type="entry name" value="HTH_18"/>
    <property type="match status" value="1"/>
</dbReference>
<keyword evidence="1" id="KW-0805">Transcription regulation</keyword>
<gene>
    <name evidence="5" type="ORF">GCM10017581_062930</name>
</gene>
<keyword evidence="3" id="KW-0804">Transcription</keyword>
<accession>A0A9W6KM38</accession>
<feature type="domain" description="HTH araC/xylS-type" evidence="4">
    <location>
        <begin position="248"/>
        <end position="348"/>
    </location>
</feature>
<proteinExistence type="predicted"/>
<reference evidence="5" key="1">
    <citation type="journal article" date="2014" name="Int. J. Syst. Evol. Microbiol.">
        <title>Complete genome sequence of Corynebacterium casei LMG S-19264T (=DSM 44701T), isolated from a smear-ripened cheese.</title>
        <authorList>
            <consortium name="US DOE Joint Genome Institute (JGI-PGF)"/>
            <person name="Walter F."/>
            <person name="Albersmeier A."/>
            <person name="Kalinowski J."/>
            <person name="Ruckert C."/>
        </authorList>
    </citation>
    <scope>NUCLEOTIDE SEQUENCE</scope>
    <source>
        <strain evidence="5">VKM Ac-1321</strain>
    </source>
</reference>
<evidence type="ECO:0000256" key="2">
    <source>
        <dbReference type="ARBA" id="ARBA00023125"/>
    </source>
</evidence>
<evidence type="ECO:0000313" key="6">
    <source>
        <dbReference type="Proteomes" id="UP001143480"/>
    </source>
</evidence>
<protein>
    <submittedName>
        <fullName evidence="5">AraC family transcriptional regulator</fullName>
    </submittedName>
</protein>
<dbReference type="EMBL" id="BSFP01000046">
    <property type="protein sequence ID" value="GLL04546.1"/>
    <property type="molecule type" value="Genomic_DNA"/>
</dbReference>
<reference evidence="5" key="2">
    <citation type="submission" date="2023-01" db="EMBL/GenBank/DDBJ databases">
        <authorList>
            <person name="Sun Q."/>
            <person name="Evtushenko L."/>
        </authorList>
    </citation>
    <scope>NUCLEOTIDE SEQUENCE</scope>
    <source>
        <strain evidence="5">VKM Ac-1321</strain>
    </source>
</reference>
<dbReference type="Gene3D" id="1.10.10.60">
    <property type="entry name" value="Homeodomain-like"/>
    <property type="match status" value="1"/>
</dbReference>
<dbReference type="GO" id="GO:0043565">
    <property type="term" value="F:sequence-specific DNA binding"/>
    <property type="evidence" value="ECO:0007669"/>
    <property type="project" value="InterPro"/>
</dbReference>
<dbReference type="Proteomes" id="UP001143480">
    <property type="component" value="Unassembled WGS sequence"/>
</dbReference>
<dbReference type="InterPro" id="IPR018060">
    <property type="entry name" value="HTH_AraC"/>
</dbReference>
<dbReference type="PANTHER" id="PTHR46796">
    <property type="entry name" value="HTH-TYPE TRANSCRIPTIONAL ACTIVATOR RHAS-RELATED"/>
    <property type="match status" value="1"/>
</dbReference>
<dbReference type="PROSITE" id="PS01124">
    <property type="entry name" value="HTH_ARAC_FAMILY_2"/>
    <property type="match status" value="1"/>
</dbReference>
<sequence length="362" mass="36947">MRSGELVRVAGAVVDVAVPAGQVGPDRRGAAGAGVVGARATGPLAGVAGARAARVGGAGVGGAGVGVPGVSMAGFRSRGVAAIDMQVIPYPAVTLFIDFGAALLVDDGRGERRHGGGVVLGMEPGRIRGCGRDIEVLQVRLSPATARAVLGGLGDGGAEARRADWAEGVARARRADRAEGGARAGAAAGVGAGAGVEGGVGVVALEEFWGRDAGRVRERLRAAGSWEERFAVMEAVLAGRYEAARSLDPEVSYVWERMVASGGRVRVDGLADAVGWSRKRLWSRFRAQVGLTPKRAATLIRFDSVAHRLAAGEAPARVAADHGFTDQSHLCRDVMAFTGLTPTALATAPWLAVDDVAWPAAG</sequence>
<name>A0A9W6KM38_9ACTN</name>
<keyword evidence="6" id="KW-1185">Reference proteome</keyword>
<keyword evidence="2" id="KW-0238">DNA-binding</keyword>
<evidence type="ECO:0000256" key="1">
    <source>
        <dbReference type="ARBA" id="ARBA00023015"/>
    </source>
</evidence>
<dbReference type="SMART" id="SM00342">
    <property type="entry name" value="HTH_ARAC"/>
    <property type="match status" value="1"/>
</dbReference>
<evidence type="ECO:0000313" key="5">
    <source>
        <dbReference type="EMBL" id="GLL04546.1"/>
    </source>
</evidence>
<dbReference type="GO" id="GO:0003700">
    <property type="term" value="F:DNA-binding transcription factor activity"/>
    <property type="evidence" value="ECO:0007669"/>
    <property type="project" value="InterPro"/>
</dbReference>
<dbReference type="AlphaFoldDB" id="A0A9W6KM38"/>
<comment type="caution">
    <text evidence="5">The sequence shown here is derived from an EMBL/GenBank/DDBJ whole genome shotgun (WGS) entry which is preliminary data.</text>
</comment>
<evidence type="ECO:0000256" key="3">
    <source>
        <dbReference type="ARBA" id="ARBA00023163"/>
    </source>
</evidence>